<keyword evidence="3" id="KW-0966">Cell projection</keyword>
<evidence type="ECO:0000256" key="4">
    <source>
        <dbReference type="SAM" id="Coils"/>
    </source>
</evidence>
<sequence>MDNMGMDFNLMDYEKLSSLKEYYTDKITEREIEITEVNQKMAAMDEKLNIARDQLKLKELETEQERMRLQRISFELNKKRANLSRVKATKHATERNTAKIKQQSGLLAYPTLLKDYEAKSQEIRELSEQSERLRTTFRDGVVRIRKLREAIKKRTKGNYSLASSSVCNTS</sequence>
<dbReference type="AlphaFoldDB" id="A0A1B6LWW3"/>
<evidence type="ECO:0000313" key="6">
    <source>
        <dbReference type="EMBL" id="JAT28130.1"/>
    </source>
</evidence>
<dbReference type="EMBL" id="GEBQ01011847">
    <property type="protein sequence ID" value="JAT28130.1"/>
    <property type="molecule type" value="Transcribed_RNA"/>
</dbReference>
<evidence type="ECO:0000256" key="1">
    <source>
        <dbReference type="ARBA" id="ARBA00004138"/>
    </source>
</evidence>
<feature type="domain" description="CCDC113/CCDC96 coiled-coil" evidence="5">
    <location>
        <begin position="1"/>
        <end position="140"/>
    </location>
</feature>
<dbReference type="GO" id="GO:0060271">
    <property type="term" value="P:cilium assembly"/>
    <property type="evidence" value="ECO:0007669"/>
    <property type="project" value="TreeGrafter"/>
</dbReference>
<evidence type="ECO:0000256" key="3">
    <source>
        <dbReference type="ARBA" id="ARBA00023273"/>
    </source>
</evidence>
<dbReference type="GO" id="GO:0005930">
    <property type="term" value="C:axoneme"/>
    <property type="evidence" value="ECO:0007669"/>
    <property type="project" value="TreeGrafter"/>
</dbReference>
<dbReference type="GO" id="GO:0036064">
    <property type="term" value="C:ciliary basal body"/>
    <property type="evidence" value="ECO:0007669"/>
    <property type="project" value="TreeGrafter"/>
</dbReference>
<comment type="subcellular location">
    <subcellularLocation>
        <location evidence="1">Cell projection</location>
        <location evidence="1">Cilium</location>
    </subcellularLocation>
</comment>
<dbReference type="PANTHER" id="PTHR15654">
    <property type="entry name" value="COILED-COIL DOMAIN-CONTAINING PROTEIN 113-RELATED"/>
    <property type="match status" value="1"/>
</dbReference>
<accession>A0A1B6LWW3</accession>
<organism evidence="6">
    <name type="scientific">Graphocephala atropunctata</name>
    <dbReference type="NCBI Taxonomy" id="36148"/>
    <lineage>
        <taxon>Eukaryota</taxon>
        <taxon>Metazoa</taxon>
        <taxon>Ecdysozoa</taxon>
        <taxon>Arthropoda</taxon>
        <taxon>Hexapoda</taxon>
        <taxon>Insecta</taxon>
        <taxon>Pterygota</taxon>
        <taxon>Neoptera</taxon>
        <taxon>Paraneoptera</taxon>
        <taxon>Hemiptera</taxon>
        <taxon>Auchenorrhyncha</taxon>
        <taxon>Membracoidea</taxon>
        <taxon>Cicadellidae</taxon>
        <taxon>Cicadellinae</taxon>
        <taxon>Cicadellini</taxon>
        <taxon>Graphocephala</taxon>
    </lineage>
</organism>
<feature type="coiled-coil region" evidence="4">
    <location>
        <begin position="34"/>
        <end position="77"/>
    </location>
</feature>
<dbReference type="Pfam" id="PF13870">
    <property type="entry name" value="CCDC113_CCDC96_CC"/>
    <property type="match status" value="1"/>
</dbReference>
<keyword evidence="2 4" id="KW-0175">Coiled coil</keyword>
<dbReference type="InterPro" id="IPR051885">
    <property type="entry name" value="CC_CF"/>
</dbReference>
<dbReference type="InterPro" id="IPR025254">
    <property type="entry name" value="CCDC113/CCDC96_CC"/>
</dbReference>
<reference evidence="6" key="1">
    <citation type="submission" date="2015-11" db="EMBL/GenBank/DDBJ databases">
        <title>De novo transcriptome assembly of four potential Pierce s Disease insect vectors from Arizona vineyards.</title>
        <authorList>
            <person name="Tassone E.E."/>
        </authorList>
    </citation>
    <scope>NUCLEOTIDE SEQUENCE</scope>
</reference>
<dbReference type="PANTHER" id="PTHR15654:SF1">
    <property type="entry name" value="COILED-COIL DOMAIN-CONTAINING PROTEIN 96"/>
    <property type="match status" value="1"/>
</dbReference>
<evidence type="ECO:0000259" key="5">
    <source>
        <dbReference type="Pfam" id="PF13870"/>
    </source>
</evidence>
<evidence type="ECO:0000256" key="2">
    <source>
        <dbReference type="ARBA" id="ARBA00023054"/>
    </source>
</evidence>
<protein>
    <recommendedName>
        <fullName evidence="5">CCDC113/CCDC96 coiled-coil domain-containing protein</fullName>
    </recommendedName>
</protein>
<gene>
    <name evidence="6" type="ORF">g.18942</name>
</gene>
<name>A0A1B6LWW3_9HEMI</name>
<proteinExistence type="predicted"/>